<accession>A0A8T6ZI59</accession>
<dbReference type="OrthoDB" id="9105568at2"/>
<comment type="caution">
    <text evidence="1">The sequence shown here is derived from an EMBL/GenBank/DDBJ whole genome shotgun (WGS) entry which is preliminary data.</text>
</comment>
<dbReference type="Pfam" id="PF11065">
    <property type="entry name" value="DUF2866"/>
    <property type="match status" value="1"/>
</dbReference>
<reference evidence="1" key="1">
    <citation type="journal article" date="2015" name="Genome Announc.">
        <title>Draft Genome Sequence of the Polyhydroxyalkanoate-Producing Bacterium Burkholderia sacchari LMG 19450 Isolated from Brazilian Sugarcane Plantation Soil.</title>
        <authorList>
            <person name="Alexandrino P.M."/>
            <person name="Mendonca T.T."/>
            <person name="Guaman Bautista L.P."/>
            <person name="Cherix J."/>
            <person name="Lozano-Sakalauskas G.C."/>
            <person name="Fujita A."/>
            <person name="Ramos Filho E."/>
            <person name="Long P."/>
            <person name="Padilla G."/>
            <person name="Taciro M.K."/>
            <person name="Gomez J.G."/>
            <person name="Silva L.F."/>
        </authorList>
    </citation>
    <scope>NUCLEOTIDE SEQUENCE</scope>
    <source>
        <strain evidence="1">LMG 19450</strain>
    </source>
</reference>
<organism evidence="1 2">
    <name type="scientific">Paraburkholderia sacchari</name>
    <dbReference type="NCBI Taxonomy" id="159450"/>
    <lineage>
        <taxon>Bacteria</taxon>
        <taxon>Pseudomonadati</taxon>
        <taxon>Pseudomonadota</taxon>
        <taxon>Betaproteobacteria</taxon>
        <taxon>Burkholderiales</taxon>
        <taxon>Burkholderiaceae</taxon>
        <taxon>Paraburkholderia</taxon>
    </lineage>
</organism>
<name>A0A8T6ZI59_9BURK</name>
<dbReference type="AlphaFoldDB" id="A0A8T6ZI59"/>
<dbReference type="EMBL" id="JTDB02000008">
    <property type="protein sequence ID" value="NLP64486.1"/>
    <property type="molecule type" value="Genomic_DNA"/>
</dbReference>
<evidence type="ECO:0000313" key="2">
    <source>
        <dbReference type="Proteomes" id="UP000030460"/>
    </source>
</evidence>
<sequence length="123" mass="13506">MIGNNPGTYCNPFVSRFPYPCPDAQPASSGKDSDLKHTESSFGIGGSSIVVRGCRVSEPLLQPWGSSCRIVEWIDSDGRISRQVVAGNVTAAQVRSTIAHHVEGRKHVLYDDERSPRQTLPRR</sequence>
<dbReference type="InterPro" id="IPR021294">
    <property type="entry name" value="DUF2866"/>
</dbReference>
<dbReference type="Proteomes" id="UP000030460">
    <property type="component" value="Unassembled WGS sequence"/>
</dbReference>
<gene>
    <name evidence="1" type="ORF">NH14_025705</name>
</gene>
<evidence type="ECO:0000313" key="1">
    <source>
        <dbReference type="EMBL" id="NLP64486.1"/>
    </source>
</evidence>
<protein>
    <submittedName>
        <fullName evidence="1">DUF2866 domain-containing protein</fullName>
    </submittedName>
</protein>
<proteinExistence type="predicted"/>
<keyword evidence="2" id="KW-1185">Reference proteome</keyword>
<reference evidence="1" key="2">
    <citation type="submission" date="2020-04" db="EMBL/GenBank/DDBJ databases">
        <authorList>
            <person name="Alexandrino P."/>
            <person name="Mendonca T."/>
            <person name="Guaman L."/>
            <person name="Cherix J."/>
            <person name="Lozano-Sakalauskas G."/>
            <person name="Fujita A."/>
            <person name="Filho E.R."/>
            <person name="Long P."/>
            <person name="Padilla G."/>
            <person name="Taciro M.K."/>
            <person name="Gomez J.G."/>
            <person name="Silva L.F."/>
            <person name="Torres M."/>
        </authorList>
    </citation>
    <scope>NUCLEOTIDE SEQUENCE</scope>
    <source>
        <strain evidence="1">LMG 19450</strain>
    </source>
</reference>